<dbReference type="Proteomes" id="UP000655994">
    <property type="component" value="Unassembled WGS sequence"/>
</dbReference>
<evidence type="ECO:0000313" key="3">
    <source>
        <dbReference type="Proteomes" id="UP000621390"/>
    </source>
</evidence>
<organism evidence="2 3">
    <name type="scientific">Idiomarina abyssalis</name>
    <dbReference type="NCBI Taxonomy" id="86102"/>
    <lineage>
        <taxon>Bacteria</taxon>
        <taxon>Pseudomonadati</taxon>
        <taxon>Pseudomonadota</taxon>
        <taxon>Gammaproteobacteria</taxon>
        <taxon>Alteromonadales</taxon>
        <taxon>Idiomarinaceae</taxon>
        <taxon>Idiomarina</taxon>
    </lineage>
</organism>
<comment type="caution">
    <text evidence="2">The sequence shown here is derived from an EMBL/GenBank/DDBJ whole genome shotgun (WGS) entry which is preliminary data.</text>
</comment>
<name>A0A8I1GEB0_9GAMM</name>
<dbReference type="Proteomes" id="UP000621390">
    <property type="component" value="Unassembled WGS sequence"/>
</dbReference>
<evidence type="ECO:0000313" key="4">
    <source>
        <dbReference type="Proteomes" id="UP000655994"/>
    </source>
</evidence>
<proteinExistence type="predicted"/>
<gene>
    <name evidence="1" type="ORF">JHC10_00720</name>
    <name evidence="2" type="ORF">JHC11_12820</name>
</gene>
<accession>A0A8I1GEB0</accession>
<reference evidence="2 4" key="1">
    <citation type="submission" date="2020-09" db="EMBL/GenBank/DDBJ databases">
        <title>Draft Genomes of Bacterial Isolates from North Pond Shallow Sediments.</title>
        <authorList>
            <person name="Kiel Reese B."/>
            <person name="Mullis M."/>
            <person name="Weisend R.E."/>
        </authorList>
    </citation>
    <scope>NUCLEOTIDE SEQUENCE</scope>
    <source>
        <strain evidence="2">KJE-2</strain>
        <strain evidence="1 4">KJE-3</strain>
    </source>
</reference>
<protein>
    <submittedName>
        <fullName evidence="2">Uncharacterized protein</fullName>
    </submittedName>
</protein>
<evidence type="ECO:0000313" key="2">
    <source>
        <dbReference type="EMBL" id="MBJ7316871.1"/>
    </source>
</evidence>
<evidence type="ECO:0000313" key="1">
    <source>
        <dbReference type="EMBL" id="MBJ7265455.1"/>
    </source>
</evidence>
<dbReference type="EMBL" id="JAEMOP010000009">
    <property type="protein sequence ID" value="MBJ7316871.1"/>
    <property type="molecule type" value="Genomic_DNA"/>
</dbReference>
<dbReference type="EMBL" id="JAEMOS010000002">
    <property type="protein sequence ID" value="MBJ7265455.1"/>
    <property type="molecule type" value="Genomic_DNA"/>
</dbReference>
<dbReference type="RefSeq" id="WP_199493240.1">
    <property type="nucleotide sequence ID" value="NZ_JAEMOP010000009.1"/>
</dbReference>
<dbReference type="AlphaFoldDB" id="A0A8I1GEB0"/>
<keyword evidence="4" id="KW-1185">Reference proteome</keyword>
<sequence length="287" mass="31624">MSIKAFSHFDQLNMVLPNALRSESVMKHLTDDQADYCQGGCLTLAYALCVHSNMADLGHFENNWFRNAELNYFPDGHFTTAFNCQGKVIFADGYGINDKQQLAQALADDAFISAVQPCRSVSLSEAKLIALESGIPIPEKQQLISLATAIDSELSSAPRHAVYFASEKRAISIGEALNGRLHSGLFTNCADAVTTINKHKRDLTELGQLPVNHPELYIHCAGIHSAKTLTDTDAATHGRFVDCSNMSELTHLKSYTVDRMCGLRPEYPYEIDMSDEPARTIMASHNP</sequence>